<dbReference type="Pfam" id="PF08516">
    <property type="entry name" value="ADAM_CR"/>
    <property type="match status" value="1"/>
</dbReference>
<dbReference type="GO" id="GO:0006508">
    <property type="term" value="P:proteolysis"/>
    <property type="evidence" value="ECO:0007669"/>
    <property type="project" value="InterPro"/>
</dbReference>
<dbReference type="GO" id="GO:0005886">
    <property type="term" value="C:plasma membrane"/>
    <property type="evidence" value="ECO:0007669"/>
    <property type="project" value="TreeGrafter"/>
</dbReference>
<dbReference type="CDD" id="cd04269">
    <property type="entry name" value="ZnMc_adamalysin_II_like"/>
    <property type="match status" value="1"/>
</dbReference>
<evidence type="ECO:0000256" key="8">
    <source>
        <dbReference type="PROSITE-ProRule" id="PRU00068"/>
    </source>
</evidence>
<sequence length="749" mass="83692">MFLLLVVLSGLKGLQADQDSQKTFLQTTVPEKISSPDVEKDPENHVAYLITLAGKPYFVHLKKQSFLSPTAAVYSYDKNGTQQSQSLSALTSCNYNGYVAGFPNSLVAFSICSGLRLGTIQFKSISYGIEPMEAVWGFAHMIYKSANSKISIPVFAENDTYWFNQSQHEFRNSVNRSEFTKLSPRCIEMDIVVDKSLFDYMGSDIKAVTQKVIQIIGLVNTMLSKLKLTVLISSIEIWSNKNKISTTGDLDRVLYRFLDWKHSNLDHEPHHISYLLSFEERPSSIGATYPGMLCSENSNGAVILYPKGLSLESYSVIVVQLLGLGLGLTYDDADACFCSGDVCTMTPEAVYSEGTKDFSSCSLDDFKYFTSHNDLQCLRDIPVERRRPPPKPPRWTCGNGVVEGKEQCDCGTLKNCTHKNCCDPMSCRLKHKAICGSGECCGQDCTLEPIDTPCRKTVDECDFPEYCNGNLSYCVADTYARDGQPCDSGGAFCYQGLCRTFDKQCTALLGKPSTGASFGCFEEMNSRGDRFGNCGRISCIFQNSLCGKLVCSWPYKRLLWRANLSVVYAHVRDEICISTYKGGRIPKNTPTTYLSKEDRDETFVEDGSICGPEMYCLNMECKETRFLIDYKSCDSSITCSGNGICNNFQHCHCNKGFFPPFCEKKEGEFGSIDDGHLYHIPGRSNLQKKHGISGKHWYQLIFYISLPVTVVIIAAIIKQSKLIELCSKEEPESYSSLRWNLCSFMACRA</sequence>
<reference evidence="16" key="2">
    <citation type="submission" date="2025-09" db="UniProtKB">
        <authorList>
            <consortium name="Ensembl"/>
        </authorList>
    </citation>
    <scope>IDENTIFICATION</scope>
</reference>
<evidence type="ECO:0000256" key="6">
    <source>
        <dbReference type="ARBA" id="ARBA00023157"/>
    </source>
</evidence>
<dbReference type="Pfam" id="PF00200">
    <property type="entry name" value="Disintegrin"/>
    <property type="match status" value="1"/>
</dbReference>
<keyword evidence="3 11" id="KW-0812">Transmembrane</keyword>
<dbReference type="PROSITE" id="PS01186">
    <property type="entry name" value="EGF_2"/>
    <property type="match status" value="1"/>
</dbReference>
<comment type="subcellular location">
    <subcellularLocation>
        <location evidence="1">Membrane</location>
        <topology evidence="1">Single-pass type I membrane protein</topology>
    </subcellularLocation>
</comment>
<dbReference type="InterPro" id="IPR018358">
    <property type="entry name" value="Disintegrin_CS"/>
</dbReference>
<dbReference type="PROSITE" id="PS00427">
    <property type="entry name" value="DISINTEGRIN_1"/>
    <property type="match status" value="1"/>
</dbReference>
<feature type="chain" id="PRO_5034754689" evidence="12">
    <location>
        <begin position="17"/>
        <end position="749"/>
    </location>
</feature>
<keyword evidence="2 9" id="KW-0245">EGF-like domain</keyword>
<keyword evidence="5 11" id="KW-0472">Membrane</keyword>
<dbReference type="GO" id="GO:0007339">
    <property type="term" value="P:binding of sperm to zona pellucida"/>
    <property type="evidence" value="ECO:0007669"/>
    <property type="project" value="TreeGrafter"/>
</dbReference>
<dbReference type="PANTHER" id="PTHR11905">
    <property type="entry name" value="ADAM A DISINTEGRIN AND METALLOPROTEASE DOMAIN"/>
    <property type="match status" value="1"/>
</dbReference>
<keyword evidence="4 11" id="KW-1133">Transmembrane helix</keyword>
<dbReference type="InterPro" id="IPR001762">
    <property type="entry name" value="Disintegrin_dom"/>
</dbReference>
<evidence type="ECO:0000256" key="9">
    <source>
        <dbReference type="PROSITE-ProRule" id="PRU00076"/>
    </source>
</evidence>
<dbReference type="InterPro" id="IPR001590">
    <property type="entry name" value="Peptidase_M12B"/>
</dbReference>
<dbReference type="Pfam" id="PF01421">
    <property type="entry name" value="Reprolysin"/>
    <property type="match status" value="1"/>
</dbReference>
<dbReference type="PROSITE" id="PS50215">
    <property type="entry name" value="ADAM_MEPRO"/>
    <property type="match status" value="1"/>
</dbReference>
<evidence type="ECO:0000259" key="14">
    <source>
        <dbReference type="PROSITE" id="PS50214"/>
    </source>
</evidence>
<dbReference type="GO" id="GO:0007155">
    <property type="term" value="P:cell adhesion"/>
    <property type="evidence" value="ECO:0007669"/>
    <property type="project" value="TreeGrafter"/>
</dbReference>
<dbReference type="OMA" id="DKTDTCH"/>
<evidence type="ECO:0000256" key="2">
    <source>
        <dbReference type="ARBA" id="ARBA00022536"/>
    </source>
</evidence>
<evidence type="ECO:0000313" key="16">
    <source>
        <dbReference type="Ensembl" id="ENSNGAP00000008135.1"/>
    </source>
</evidence>
<dbReference type="FunFam" id="4.10.70.10:FF:000001">
    <property type="entry name" value="Disintegrin and metalloproteinase domain-containing protein 22"/>
    <property type="match status" value="1"/>
</dbReference>
<dbReference type="Pfam" id="PF01562">
    <property type="entry name" value="Pep_M12B_propep"/>
    <property type="match status" value="1"/>
</dbReference>
<keyword evidence="12" id="KW-0732">Signal</keyword>
<evidence type="ECO:0000259" key="13">
    <source>
        <dbReference type="PROSITE" id="PS50026"/>
    </source>
</evidence>
<keyword evidence="17" id="KW-1185">Reference proteome</keyword>
<feature type="transmembrane region" description="Helical" evidence="11">
    <location>
        <begin position="697"/>
        <end position="717"/>
    </location>
</feature>
<reference evidence="16" key="1">
    <citation type="submission" date="2025-08" db="UniProtKB">
        <authorList>
            <consortium name="Ensembl"/>
        </authorList>
    </citation>
    <scope>IDENTIFICATION</scope>
</reference>
<evidence type="ECO:0000259" key="15">
    <source>
        <dbReference type="PROSITE" id="PS50215"/>
    </source>
</evidence>
<evidence type="ECO:0000256" key="11">
    <source>
        <dbReference type="SAM" id="Phobius"/>
    </source>
</evidence>
<protein>
    <submittedName>
        <fullName evidence="16">A disintegrin and metallopeptidase domain 5</fullName>
    </submittedName>
</protein>
<dbReference type="GO" id="GO:0008584">
    <property type="term" value="P:male gonad development"/>
    <property type="evidence" value="ECO:0007669"/>
    <property type="project" value="TreeGrafter"/>
</dbReference>
<feature type="signal peptide" evidence="12">
    <location>
        <begin position="1"/>
        <end position="16"/>
    </location>
</feature>
<keyword evidence="6 9" id="KW-1015">Disulfide bond</keyword>
<feature type="disulfide bond" evidence="10">
    <location>
        <begin position="338"/>
        <end position="343"/>
    </location>
</feature>
<dbReference type="InterPro" id="IPR034027">
    <property type="entry name" value="Reprolysin_adamalysin"/>
</dbReference>
<name>A0A8C6W538_NANGA</name>
<comment type="subunit">
    <text evidence="7">Interacts with TEX101.</text>
</comment>
<feature type="domain" description="Disintegrin" evidence="14">
    <location>
        <begin position="394"/>
        <end position="482"/>
    </location>
</feature>
<evidence type="ECO:0000256" key="4">
    <source>
        <dbReference type="ARBA" id="ARBA00022989"/>
    </source>
</evidence>
<dbReference type="GeneTree" id="ENSGT00940000162784"/>
<dbReference type="PANTHER" id="PTHR11905:SF28">
    <property type="entry name" value="DISINTEGRIN AND METALLOPROTEINASE DOMAIN-CONTAINING PROTEIN 5"/>
    <property type="match status" value="1"/>
</dbReference>
<feature type="domain" description="Peptidase M12B" evidence="15">
    <location>
        <begin position="185"/>
        <end position="382"/>
    </location>
</feature>
<dbReference type="InterPro" id="IPR000742">
    <property type="entry name" value="EGF"/>
</dbReference>
<organism evidence="16 17">
    <name type="scientific">Nannospalax galili</name>
    <name type="common">Northern Israeli blind subterranean mole rat</name>
    <name type="synonym">Spalax galili</name>
    <dbReference type="NCBI Taxonomy" id="1026970"/>
    <lineage>
        <taxon>Eukaryota</taxon>
        <taxon>Metazoa</taxon>
        <taxon>Chordata</taxon>
        <taxon>Craniata</taxon>
        <taxon>Vertebrata</taxon>
        <taxon>Euteleostomi</taxon>
        <taxon>Mammalia</taxon>
        <taxon>Eutheria</taxon>
        <taxon>Euarchontoglires</taxon>
        <taxon>Glires</taxon>
        <taxon>Rodentia</taxon>
        <taxon>Myomorpha</taxon>
        <taxon>Muroidea</taxon>
        <taxon>Spalacidae</taxon>
        <taxon>Spalacinae</taxon>
        <taxon>Nannospalax</taxon>
    </lineage>
</organism>
<dbReference type="SMART" id="SM00050">
    <property type="entry name" value="DISIN"/>
    <property type="match status" value="1"/>
</dbReference>
<dbReference type="Ensembl" id="ENSNGAT00000013629.1">
    <property type="protein sequence ID" value="ENSNGAP00000008135.1"/>
    <property type="gene ID" value="ENSNGAG00000011179.1"/>
</dbReference>
<dbReference type="PROSITE" id="PS50026">
    <property type="entry name" value="EGF_3"/>
    <property type="match status" value="1"/>
</dbReference>
<dbReference type="InterPro" id="IPR002870">
    <property type="entry name" value="Peptidase_M12B_N"/>
</dbReference>
<gene>
    <name evidence="16" type="primary">LOC103742327</name>
</gene>
<comment type="caution">
    <text evidence="9">Lacks conserved residue(s) required for the propagation of feature annotation.</text>
</comment>
<dbReference type="Proteomes" id="UP000694381">
    <property type="component" value="Unassembled WGS sequence"/>
</dbReference>
<dbReference type="InterPro" id="IPR024079">
    <property type="entry name" value="MetalloPept_cat_dom_sf"/>
</dbReference>
<dbReference type="SMART" id="SM00608">
    <property type="entry name" value="ACR"/>
    <property type="match status" value="1"/>
</dbReference>
<evidence type="ECO:0000256" key="1">
    <source>
        <dbReference type="ARBA" id="ARBA00004479"/>
    </source>
</evidence>
<evidence type="ECO:0000256" key="5">
    <source>
        <dbReference type="ARBA" id="ARBA00023136"/>
    </source>
</evidence>
<feature type="disulfide bond" evidence="9">
    <location>
        <begin position="653"/>
        <end position="662"/>
    </location>
</feature>
<evidence type="ECO:0000313" key="17">
    <source>
        <dbReference type="Proteomes" id="UP000694381"/>
    </source>
</evidence>
<dbReference type="AlphaFoldDB" id="A0A8C6W538"/>
<dbReference type="InterPro" id="IPR006586">
    <property type="entry name" value="ADAM_Cys-rich"/>
</dbReference>
<evidence type="ECO:0000256" key="10">
    <source>
        <dbReference type="PROSITE-ProRule" id="PRU00276"/>
    </source>
</evidence>
<evidence type="ECO:0000256" key="7">
    <source>
        <dbReference type="ARBA" id="ARBA00038664"/>
    </source>
</evidence>
<evidence type="ECO:0000256" key="3">
    <source>
        <dbReference type="ARBA" id="ARBA00022692"/>
    </source>
</evidence>
<dbReference type="InterPro" id="IPR036436">
    <property type="entry name" value="Disintegrin_dom_sf"/>
</dbReference>
<dbReference type="SUPFAM" id="SSF55486">
    <property type="entry name" value="Metalloproteases ('zincins'), catalytic domain"/>
    <property type="match status" value="1"/>
</dbReference>
<feature type="domain" description="EGF-like" evidence="13">
    <location>
        <begin position="629"/>
        <end position="663"/>
    </location>
</feature>
<proteinExistence type="predicted"/>
<dbReference type="SUPFAM" id="SSF57552">
    <property type="entry name" value="Blood coagulation inhibitor (disintegrin)"/>
    <property type="match status" value="1"/>
</dbReference>
<dbReference type="PROSITE" id="PS50214">
    <property type="entry name" value="DISINTEGRIN_2"/>
    <property type="match status" value="1"/>
</dbReference>
<dbReference type="Gene3D" id="3.40.390.10">
    <property type="entry name" value="Collagenase (Catalytic Domain)"/>
    <property type="match status" value="1"/>
</dbReference>
<dbReference type="GO" id="GO:0004222">
    <property type="term" value="F:metalloendopeptidase activity"/>
    <property type="evidence" value="ECO:0007669"/>
    <property type="project" value="InterPro"/>
</dbReference>
<dbReference type="Gene3D" id="4.10.70.10">
    <property type="entry name" value="Disintegrin domain"/>
    <property type="match status" value="1"/>
</dbReference>
<accession>A0A8C6W538</accession>
<evidence type="ECO:0000256" key="12">
    <source>
        <dbReference type="SAM" id="SignalP"/>
    </source>
</evidence>
<feature type="disulfide bond" evidence="8">
    <location>
        <begin position="454"/>
        <end position="474"/>
    </location>
</feature>